<dbReference type="SUPFAM" id="SSF50475">
    <property type="entry name" value="FMN-binding split barrel"/>
    <property type="match status" value="1"/>
</dbReference>
<dbReference type="PANTHER" id="PTHR39428">
    <property type="entry name" value="F420H(2)-DEPENDENT QUINONE REDUCTASE RV1261C"/>
    <property type="match status" value="1"/>
</dbReference>
<evidence type="ECO:0000256" key="3">
    <source>
        <dbReference type="SAM" id="MobiDB-lite"/>
    </source>
</evidence>
<evidence type="ECO:0000313" key="5">
    <source>
        <dbReference type="Proteomes" id="UP000570678"/>
    </source>
</evidence>
<dbReference type="AlphaFoldDB" id="A0A846YBY8"/>
<dbReference type="InterPro" id="IPR012349">
    <property type="entry name" value="Split_barrel_FMN-bd"/>
</dbReference>
<evidence type="ECO:0000313" key="4">
    <source>
        <dbReference type="EMBL" id="NKY57146.1"/>
    </source>
</evidence>
<dbReference type="Gene3D" id="2.30.110.10">
    <property type="entry name" value="Electron Transport, Fmn-binding Protein, Chain A"/>
    <property type="match status" value="1"/>
</dbReference>
<accession>A0A846YBY8</accession>
<dbReference type="InterPro" id="IPR004378">
    <property type="entry name" value="F420H2_quin_Rdtase"/>
</dbReference>
<proteinExistence type="inferred from homology"/>
<comment type="caution">
    <text evidence="4">The sequence shown here is derived from an EMBL/GenBank/DDBJ whole genome shotgun (WGS) entry which is preliminary data.</text>
</comment>
<organism evidence="4 5">
    <name type="scientific">Nocardia flavorosea</name>
    <dbReference type="NCBI Taxonomy" id="53429"/>
    <lineage>
        <taxon>Bacteria</taxon>
        <taxon>Bacillati</taxon>
        <taxon>Actinomycetota</taxon>
        <taxon>Actinomycetes</taxon>
        <taxon>Mycobacteriales</taxon>
        <taxon>Nocardiaceae</taxon>
        <taxon>Nocardia</taxon>
    </lineage>
</organism>
<reference evidence="4 5" key="1">
    <citation type="submission" date="2020-04" db="EMBL/GenBank/DDBJ databases">
        <title>MicrobeNet Type strains.</title>
        <authorList>
            <person name="Nicholson A.C."/>
        </authorList>
    </citation>
    <scope>NUCLEOTIDE SEQUENCE [LARGE SCALE GENOMIC DNA]</scope>
    <source>
        <strain evidence="4 5">JCM 3332</strain>
    </source>
</reference>
<dbReference type="GO" id="GO:0070967">
    <property type="term" value="F:coenzyme F420 binding"/>
    <property type="evidence" value="ECO:0007669"/>
    <property type="project" value="TreeGrafter"/>
</dbReference>
<dbReference type="GO" id="GO:0016491">
    <property type="term" value="F:oxidoreductase activity"/>
    <property type="evidence" value="ECO:0007669"/>
    <property type="project" value="InterPro"/>
</dbReference>
<keyword evidence="5" id="KW-1185">Reference proteome</keyword>
<comment type="catalytic activity">
    <reaction evidence="2">
        <text>oxidized coenzyme F420-(gamma-L-Glu)(n) + a quinol + H(+) = reduced coenzyme F420-(gamma-L-Glu)(n) + a quinone</text>
        <dbReference type="Rhea" id="RHEA:39663"/>
        <dbReference type="Rhea" id="RHEA-COMP:12939"/>
        <dbReference type="Rhea" id="RHEA-COMP:14378"/>
        <dbReference type="ChEBI" id="CHEBI:15378"/>
        <dbReference type="ChEBI" id="CHEBI:24646"/>
        <dbReference type="ChEBI" id="CHEBI:132124"/>
        <dbReference type="ChEBI" id="CHEBI:133980"/>
        <dbReference type="ChEBI" id="CHEBI:139511"/>
    </reaction>
</comment>
<name>A0A846YBY8_9NOCA</name>
<gene>
    <name evidence="4" type="ORF">HGA15_13460</name>
</gene>
<dbReference type="Proteomes" id="UP000570678">
    <property type="component" value="Unassembled WGS sequence"/>
</dbReference>
<evidence type="ECO:0000256" key="1">
    <source>
        <dbReference type="ARBA" id="ARBA00008710"/>
    </source>
</evidence>
<feature type="region of interest" description="Disordered" evidence="3">
    <location>
        <begin position="1"/>
        <end position="22"/>
    </location>
</feature>
<protein>
    <submittedName>
        <fullName evidence="4">Nitroreductase family deazaflavin-dependent oxidoreductase</fullName>
    </submittedName>
</protein>
<dbReference type="Pfam" id="PF04075">
    <property type="entry name" value="F420H2_quin_red"/>
    <property type="match status" value="1"/>
</dbReference>
<dbReference type="NCBIfam" id="TIGR00026">
    <property type="entry name" value="hi_GC_TIGR00026"/>
    <property type="match status" value="1"/>
</dbReference>
<dbReference type="RefSeq" id="WP_084492772.1">
    <property type="nucleotide sequence ID" value="NZ_JAAXOT010000006.1"/>
</dbReference>
<dbReference type="PANTHER" id="PTHR39428:SF1">
    <property type="entry name" value="F420H(2)-DEPENDENT QUINONE REDUCTASE RV1261C"/>
    <property type="match status" value="1"/>
</dbReference>
<sequence length="191" mass="21344">MVKSLSTGTPTAPGPHRSPFRGTGRWLGTRSWLPHAAPVIIWWERVLRRATRNRFGLGELGGTTVALITVPGRRTGIPRTTPVFYVPHDGGFLVAGSNWGRDRHPDWSANLLAASEATVTVRTTSYRTRVRPVDGADRERLWQVLVTAWPGFETEADIADRRNFRLFLLEPTTVVDTPPSVLSPRQQIDTR</sequence>
<dbReference type="GO" id="GO:0005886">
    <property type="term" value="C:plasma membrane"/>
    <property type="evidence" value="ECO:0007669"/>
    <property type="project" value="TreeGrafter"/>
</dbReference>
<evidence type="ECO:0000256" key="2">
    <source>
        <dbReference type="ARBA" id="ARBA00049106"/>
    </source>
</evidence>
<comment type="similarity">
    <text evidence="1">Belongs to the F420H(2)-dependent quinone reductase family.</text>
</comment>
<dbReference type="EMBL" id="JAAXOT010000006">
    <property type="protein sequence ID" value="NKY57146.1"/>
    <property type="molecule type" value="Genomic_DNA"/>
</dbReference>
<feature type="compositionally biased region" description="Polar residues" evidence="3">
    <location>
        <begin position="1"/>
        <end position="10"/>
    </location>
</feature>